<dbReference type="InterPro" id="IPR002716">
    <property type="entry name" value="PIN_dom"/>
</dbReference>
<organism evidence="2 3">
    <name type="scientific">Paraglaciecola polaris LMG 21857</name>
    <dbReference type="NCBI Taxonomy" id="1129793"/>
    <lineage>
        <taxon>Bacteria</taxon>
        <taxon>Pseudomonadati</taxon>
        <taxon>Pseudomonadota</taxon>
        <taxon>Gammaproteobacteria</taxon>
        <taxon>Alteromonadales</taxon>
        <taxon>Alteromonadaceae</taxon>
        <taxon>Paraglaciecola</taxon>
    </lineage>
</organism>
<protein>
    <submittedName>
        <fullName evidence="2">PilT domain-containing protein</fullName>
    </submittedName>
</protein>
<dbReference type="Gene3D" id="3.40.50.1010">
    <property type="entry name" value="5'-nuclease"/>
    <property type="match status" value="1"/>
</dbReference>
<comment type="caution">
    <text evidence="2">The sequence shown here is derived from an EMBL/GenBank/DDBJ whole genome shotgun (WGS) entry which is preliminary data.</text>
</comment>
<evidence type="ECO:0000313" key="2">
    <source>
        <dbReference type="EMBL" id="GAC30992.1"/>
    </source>
</evidence>
<reference evidence="3" key="1">
    <citation type="journal article" date="2014" name="Environ. Microbiol.">
        <title>Comparative genomics of the marine bacterial genus Glaciecola reveals the high degree of genomic diversity and genomic characteristic for cold adaptation.</title>
        <authorList>
            <person name="Qin Q.L."/>
            <person name="Xie B.B."/>
            <person name="Yu Y."/>
            <person name="Shu Y.L."/>
            <person name="Rong J.C."/>
            <person name="Zhang Y.J."/>
            <person name="Zhao D.L."/>
            <person name="Chen X.L."/>
            <person name="Zhang X.Y."/>
            <person name="Chen B."/>
            <person name="Zhou B.C."/>
            <person name="Zhang Y.Z."/>
        </authorList>
    </citation>
    <scope>NUCLEOTIDE SEQUENCE [LARGE SCALE GENOMIC DNA]</scope>
    <source>
        <strain evidence="3">LMG 21857</strain>
    </source>
</reference>
<dbReference type="SUPFAM" id="SSF88723">
    <property type="entry name" value="PIN domain-like"/>
    <property type="match status" value="1"/>
</dbReference>
<dbReference type="RefSeq" id="WP_007102802.1">
    <property type="nucleotide sequence ID" value="NZ_BAER01000006.1"/>
</dbReference>
<feature type="domain" description="PIN" evidence="1">
    <location>
        <begin position="2"/>
        <end position="112"/>
    </location>
</feature>
<proteinExistence type="predicted"/>
<keyword evidence="3" id="KW-1185">Reference proteome</keyword>
<gene>
    <name evidence="2" type="ORF">GPLA_0071</name>
</gene>
<dbReference type="InterPro" id="IPR029060">
    <property type="entry name" value="PIN-like_dom_sf"/>
</dbReference>
<name>K6ZKZ3_9ALTE</name>
<dbReference type="Pfam" id="PF01850">
    <property type="entry name" value="PIN"/>
    <property type="match status" value="1"/>
</dbReference>
<evidence type="ECO:0000313" key="3">
    <source>
        <dbReference type="Proteomes" id="UP000006322"/>
    </source>
</evidence>
<dbReference type="Proteomes" id="UP000006322">
    <property type="component" value="Unassembled WGS sequence"/>
</dbReference>
<sequence>MVLVDSSVWIDHLRKKDDVLSQLLINGQVCIHPMIIGELACGNLRNRLSIIKLWQSLPHANHATHQEALHCLEKHSLFGKGIGFIDLHLLASTLLSTNTFLWTNDRRLKNLAGDLKLSFSLH</sequence>
<evidence type="ECO:0000259" key="1">
    <source>
        <dbReference type="Pfam" id="PF01850"/>
    </source>
</evidence>
<dbReference type="OrthoDB" id="329172at2"/>
<accession>K6ZKZ3</accession>
<dbReference type="AlphaFoldDB" id="K6ZKZ3"/>
<dbReference type="EMBL" id="BAER01000006">
    <property type="protein sequence ID" value="GAC30992.1"/>
    <property type="molecule type" value="Genomic_DNA"/>
</dbReference>